<evidence type="ECO:0000313" key="4">
    <source>
        <dbReference type="Proteomes" id="UP001229486"/>
    </source>
</evidence>
<organism evidence="3 4">
    <name type="scientific">Paraburkholderia caledonica</name>
    <dbReference type="NCBI Taxonomy" id="134536"/>
    <lineage>
        <taxon>Bacteria</taxon>
        <taxon>Pseudomonadati</taxon>
        <taxon>Pseudomonadota</taxon>
        <taxon>Betaproteobacteria</taxon>
        <taxon>Burkholderiales</taxon>
        <taxon>Burkholderiaceae</taxon>
        <taxon>Paraburkholderia</taxon>
    </lineage>
</organism>
<comment type="caution">
    <text evidence="3">The sequence shown here is derived from an EMBL/GenBank/DDBJ whole genome shotgun (WGS) entry which is preliminary data.</text>
</comment>
<proteinExistence type="predicted"/>
<evidence type="ECO:0000256" key="2">
    <source>
        <dbReference type="SAM" id="SignalP"/>
    </source>
</evidence>
<dbReference type="RefSeq" id="WP_392395150.1">
    <property type="nucleotide sequence ID" value="NZ_JAURTK010000007.1"/>
</dbReference>
<feature type="signal peptide" evidence="2">
    <location>
        <begin position="1"/>
        <end position="20"/>
    </location>
</feature>
<feature type="region of interest" description="Disordered" evidence="1">
    <location>
        <begin position="24"/>
        <end position="43"/>
    </location>
</feature>
<feature type="region of interest" description="Disordered" evidence="1">
    <location>
        <begin position="351"/>
        <end position="370"/>
    </location>
</feature>
<gene>
    <name evidence="3" type="ORF">J2793_005436</name>
</gene>
<sequence length="370" mass="38434">MKKYPGLLFALLLAACGGGGGGGNSATTASSAPSSTSPKACTDGPYTTDPTKVCTDASGNLVTGYVYVQPKTVIPDGTVITADTTWPASGSPYFLAGTVRVAPGVTLTIPDNTIVETYRSVPCTADCVGTIPTKGIINVAGTLNVGSQGPVQLLGVTAANTSLAQDAGNGTVSITHTVLQDAFVQINDAAPFSMTYSQATHMNVTPIVRNGVTTYEAGTNGYPRLSRSATVKGNTFVDSAAFAFDPSVFVQNNLFINMVDPLVLIDAFPANGQAPTGVAQRNSFLFKKDSPNGNRLVIESHGTYNASTLRSLDFTNNFWGLTDNTTIQSRVRDSTDTANPRLPNVILYAPALQSPDPATPADPQSATPNV</sequence>
<evidence type="ECO:0000313" key="3">
    <source>
        <dbReference type="EMBL" id="MDP9649968.1"/>
    </source>
</evidence>
<evidence type="ECO:0008006" key="5">
    <source>
        <dbReference type="Google" id="ProtNLM"/>
    </source>
</evidence>
<protein>
    <recommendedName>
        <fullName evidence="5">Right handed beta helix domain-containing protein</fullName>
    </recommendedName>
</protein>
<dbReference type="PROSITE" id="PS51257">
    <property type="entry name" value="PROKAR_LIPOPROTEIN"/>
    <property type="match status" value="1"/>
</dbReference>
<evidence type="ECO:0000256" key="1">
    <source>
        <dbReference type="SAM" id="MobiDB-lite"/>
    </source>
</evidence>
<dbReference type="EMBL" id="JAURTK010000007">
    <property type="protein sequence ID" value="MDP9649968.1"/>
    <property type="molecule type" value="Genomic_DNA"/>
</dbReference>
<name>A0AB73IIY9_9BURK</name>
<dbReference type="AlphaFoldDB" id="A0AB73IIY9"/>
<dbReference type="Proteomes" id="UP001229486">
    <property type="component" value="Unassembled WGS sequence"/>
</dbReference>
<reference evidence="3" key="1">
    <citation type="submission" date="2023-07" db="EMBL/GenBank/DDBJ databases">
        <title>Sorghum-associated microbial communities from plants grown in Nebraska, USA.</title>
        <authorList>
            <person name="Schachtman D."/>
        </authorList>
    </citation>
    <scope>NUCLEOTIDE SEQUENCE</scope>
    <source>
        <strain evidence="3">DS1061</strain>
    </source>
</reference>
<accession>A0AB73IIY9</accession>
<keyword evidence="2" id="KW-0732">Signal</keyword>
<feature type="chain" id="PRO_5044498717" description="Right handed beta helix domain-containing protein" evidence="2">
    <location>
        <begin position="21"/>
        <end position="370"/>
    </location>
</feature>
<feature type="compositionally biased region" description="Low complexity" evidence="1">
    <location>
        <begin position="25"/>
        <end position="38"/>
    </location>
</feature>